<name>A0A392QRY1_9FABA</name>
<dbReference type="AlphaFoldDB" id="A0A392QRY1"/>
<sequence>MIQQKEDYLFGNFAEDKSLDN</sequence>
<evidence type="ECO:0000313" key="2">
    <source>
        <dbReference type="Proteomes" id="UP000265520"/>
    </source>
</evidence>
<feature type="non-terminal residue" evidence="1">
    <location>
        <position position="21"/>
    </location>
</feature>
<protein>
    <submittedName>
        <fullName evidence="1">Uncharacterized protein</fullName>
    </submittedName>
</protein>
<evidence type="ECO:0000313" key="1">
    <source>
        <dbReference type="EMBL" id="MCI27028.1"/>
    </source>
</evidence>
<reference evidence="1 2" key="1">
    <citation type="journal article" date="2018" name="Front. Plant Sci.">
        <title>Red Clover (Trifolium pratense) and Zigzag Clover (T. medium) - A Picture of Genomic Similarities and Differences.</title>
        <authorList>
            <person name="Dluhosova J."/>
            <person name="Istvanek J."/>
            <person name="Nedelnik J."/>
            <person name="Repkova J."/>
        </authorList>
    </citation>
    <scope>NUCLEOTIDE SEQUENCE [LARGE SCALE GENOMIC DNA]</scope>
    <source>
        <strain evidence="2">cv. 10/8</strain>
        <tissue evidence="1">Leaf</tissue>
    </source>
</reference>
<dbReference type="EMBL" id="LXQA010156919">
    <property type="protein sequence ID" value="MCI27028.1"/>
    <property type="molecule type" value="Genomic_DNA"/>
</dbReference>
<proteinExistence type="predicted"/>
<organism evidence="1 2">
    <name type="scientific">Trifolium medium</name>
    <dbReference type="NCBI Taxonomy" id="97028"/>
    <lineage>
        <taxon>Eukaryota</taxon>
        <taxon>Viridiplantae</taxon>
        <taxon>Streptophyta</taxon>
        <taxon>Embryophyta</taxon>
        <taxon>Tracheophyta</taxon>
        <taxon>Spermatophyta</taxon>
        <taxon>Magnoliopsida</taxon>
        <taxon>eudicotyledons</taxon>
        <taxon>Gunneridae</taxon>
        <taxon>Pentapetalae</taxon>
        <taxon>rosids</taxon>
        <taxon>fabids</taxon>
        <taxon>Fabales</taxon>
        <taxon>Fabaceae</taxon>
        <taxon>Papilionoideae</taxon>
        <taxon>50 kb inversion clade</taxon>
        <taxon>NPAAA clade</taxon>
        <taxon>Hologalegina</taxon>
        <taxon>IRL clade</taxon>
        <taxon>Trifolieae</taxon>
        <taxon>Trifolium</taxon>
    </lineage>
</organism>
<keyword evidence="2" id="KW-1185">Reference proteome</keyword>
<dbReference type="Proteomes" id="UP000265520">
    <property type="component" value="Unassembled WGS sequence"/>
</dbReference>
<accession>A0A392QRY1</accession>
<comment type="caution">
    <text evidence="1">The sequence shown here is derived from an EMBL/GenBank/DDBJ whole genome shotgun (WGS) entry which is preliminary data.</text>
</comment>